<dbReference type="EMBL" id="CAUYUJ010017516">
    <property type="protein sequence ID" value="CAK0875457.1"/>
    <property type="molecule type" value="Genomic_DNA"/>
</dbReference>
<keyword evidence="3" id="KW-1185">Reference proteome</keyword>
<accession>A0ABN9VTV0</accession>
<dbReference type="Proteomes" id="UP001189429">
    <property type="component" value="Unassembled WGS sequence"/>
</dbReference>
<keyword evidence="1" id="KW-0732">Signal</keyword>
<evidence type="ECO:0008006" key="4">
    <source>
        <dbReference type="Google" id="ProtNLM"/>
    </source>
</evidence>
<protein>
    <recommendedName>
        <fullName evidence="4">Solute carrier family 40 protein</fullName>
    </recommendedName>
</protein>
<comment type="caution">
    <text evidence="2">The sequence shown here is derived from an EMBL/GenBank/DDBJ whole genome shotgun (WGS) entry which is preliminary data.</text>
</comment>
<organism evidence="2 3">
    <name type="scientific">Prorocentrum cordatum</name>
    <dbReference type="NCBI Taxonomy" id="2364126"/>
    <lineage>
        <taxon>Eukaryota</taxon>
        <taxon>Sar</taxon>
        <taxon>Alveolata</taxon>
        <taxon>Dinophyceae</taxon>
        <taxon>Prorocentrales</taxon>
        <taxon>Prorocentraceae</taxon>
        <taxon>Prorocentrum</taxon>
    </lineage>
</organism>
<gene>
    <name evidence="2" type="ORF">PCOR1329_LOCUS60133</name>
</gene>
<reference evidence="2" key="1">
    <citation type="submission" date="2023-10" db="EMBL/GenBank/DDBJ databases">
        <authorList>
            <person name="Chen Y."/>
            <person name="Shah S."/>
            <person name="Dougan E. K."/>
            <person name="Thang M."/>
            <person name="Chan C."/>
        </authorList>
    </citation>
    <scope>NUCLEOTIDE SEQUENCE [LARGE SCALE GENOMIC DNA]</scope>
</reference>
<proteinExistence type="predicted"/>
<evidence type="ECO:0000313" key="3">
    <source>
        <dbReference type="Proteomes" id="UP001189429"/>
    </source>
</evidence>
<feature type="signal peptide" evidence="1">
    <location>
        <begin position="1"/>
        <end position="26"/>
    </location>
</feature>
<name>A0ABN9VTV0_9DINO</name>
<evidence type="ECO:0000256" key="1">
    <source>
        <dbReference type="SAM" id="SignalP"/>
    </source>
</evidence>
<sequence>MAASARFWQWFLLLFPQIVLFAFTLGRSPVDLVSPWIYTADGDGADDDGVVSLMQTSVQKTSELSGADEGDTVCSTASTRLTTAVVGAAGFGALRLGAGQFMILGL</sequence>
<evidence type="ECO:0000313" key="2">
    <source>
        <dbReference type="EMBL" id="CAK0875457.1"/>
    </source>
</evidence>
<feature type="chain" id="PRO_5046020546" description="Solute carrier family 40 protein" evidence="1">
    <location>
        <begin position="27"/>
        <end position="106"/>
    </location>
</feature>